<protein>
    <recommendedName>
        <fullName evidence="1">MOSC domain-containing protein</fullName>
    </recommendedName>
</protein>
<dbReference type="GO" id="GO:0003824">
    <property type="term" value="F:catalytic activity"/>
    <property type="evidence" value="ECO:0007669"/>
    <property type="project" value="InterPro"/>
</dbReference>
<gene>
    <name evidence="2" type="ordered locus">SCAB_1491</name>
</gene>
<dbReference type="eggNOG" id="COG2258">
    <property type="taxonomic scope" value="Bacteria"/>
</dbReference>
<keyword evidence="3" id="KW-1185">Reference proteome</keyword>
<evidence type="ECO:0000313" key="2">
    <source>
        <dbReference type="EMBL" id="CBG67373.1"/>
    </source>
</evidence>
<dbReference type="AlphaFoldDB" id="C9ZCY9"/>
<dbReference type="InterPro" id="IPR052716">
    <property type="entry name" value="MOSC_domain"/>
</dbReference>
<dbReference type="EMBL" id="FN554889">
    <property type="protein sequence ID" value="CBG67373.1"/>
    <property type="molecule type" value="Genomic_DNA"/>
</dbReference>
<dbReference type="GO" id="GO:0030151">
    <property type="term" value="F:molybdenum ion binding"/>
    <property type="evidence" value="ECO:0007669"/>
    <property type="project" value="InterPro"/>
</dbReference>
<dbReference type="GeneID" id="24312693"/>
<reference evidence="2 3" key="1">
    <citation type="journal article" date="2010" name="Mol. Plant Microbe Interact.">
        <title>Streptomyces scabies 87-22 contains a coronafacic acid-like biosynthetic cluster that contributes to plant-microbe interactions.</title>
        <authorList>
            <person name="Bignell D.R."/>
            <person name="Seipke R.F."/>
            <person name="Huguet-Tapia J.C."/>
            <person name="Chambers A.H."/>
            <person name="Parry R.J."/>
            <person name="Loria R."/>
        </authorList>
    </citation>
    <scope>NUCLEOTIDE SEQUENCE [LARGE SCALE GENOMIC DNA]</scope>
    <source>
        <strain evidence="2 3">87.22</strain>
    </source>
</reference>
<feature type="domain" description="MOSC" evidence="1">
    <location>
        <begin position="18"/>
        <end position="168"/>
    </location>
</feature>
<sequence>MTGTVTAVSRDSGHAFSKPNRESITLLAGLGVAGDAHAGRTVKHRVRVEQDPTRPNLRQVHLMPEEALEEWGAAGFRVVPGALGENITTRGIHLLGLPVGTVLRIGHDAVLEVTGLRTPCKQIDDFQDGLLKHVVGRDDAGAVTHKAGIMSVVRAAGVVRAGDAIEVELPPEPHLPLGRV</sequence>
<dbReference type="KEGG" id="scb:SCAB_1491"/>
<dbReference type="PROSITE" id="PS51340">
    <property type="entry name" value="MOSC"/>
    <property type="match status" value="1"/>
</dbReference>
<dbReference type="Pfam" id="PF03473">
    <property type="entry name" value="MOSC"/>
    <property type="match status" value="1"/>
</dbReference>
<dbReference type="STRING" id="680198.SCAB_1491"/>
<dbReference type="InterPro" id="IPR005302">
    <property type="entry name" value="MoCF_Sase_C"/>
</dbReference>
<organism evidence="2 3">
    <name type="scientific">Streptomyces scabiei (strain 87.22)</name>
    <dbReference type="NCBI Taxonomy" id="680198"/>
    <lineage>
        <taxon>Bacteria</taxon>
        <taxon>Bacillati</taxon>
        <taxon>Actinomycetota</taxon>
        <taxon>Actinomycetes</taxon>
        <taxon>Kitasatosporales</taxon>
        <taxon>Streptomycetaceae</taxon>
        <taxon>Streptomyces</taxon>
    </lineage>
</organism>
<dbReference type="PANTHER" id="PTHR36930">
    <property type="entry name" value="METAL-SULFUR CLUSTER BIOSYNTHESIS PROTEINS YUAD-RELATED"/>
    <property type="match status" value="1"/>
</dbReference>
<evidence type="ECO:0000313" key="3">
    <source>
        <dbReference type="Proteomes" id="UP000001444"/>
    </source>
</evidence>
<dbReference type="SUPFAM" id="SSF50800">
    <property type="entry name" value="PK beta-barrel domain-like"/>
    <property type="match status" value="1"/>
</dbReference>
<dbReference type="GO" id="GO:0030170">
    <property type="term" value="F:pyridoxal phosphate binding"/>
    <property type="evidence" value="ECO:0007669"/>
    <property type="project" value="InterPro"/>
</dbReference>
<accession>C9ZCY9</accession>
<dbReference type="RefSeq" id="WP_012998112.1">
    <property type="nucleotide sequence ID" value="NC_013929.1"/>
</dbReference>
<name>C9ZCY9_STRSW</name>
<dbReference type="InterPro" id="IPR011037">
    <property type="entry name" value="Pyrv_Knase-like_insert_dom_sf"/>
</dbReference>
<dbReference type="Gene3D" id="2.40.33.20">
    <property type="entry name" value="PK beta-barrel domain-like"/>
    <property type="match status" value="1"/>
</dbReference>
<dbReference type="Proteomes" id="UP000001444">
    <property type="component" value="Chromosome"/>
</dbReference>
<dbReference type="HOGENOM" id="CLU_092690_0_0_11"/>
<dbReference type="PANTHER" id="PTHR36930:SF1">
    <property type="entry name" value="MOSC DOMAIN-CONTAINING PROTEIN"/>
    <property type="match status" value="1"/>
</dbReference>
<proteinExistence type="predicted"/>
<evidence type="ECO:0000259" key="1">
    <source>
        <dbReference type="PROSITE" id="PS51340"/>
    </source>
</evidence>